<dbReference type="PANTHER" id="PTHR30314">
    <property type="entry name" value="CELL DIVISION PROTEIN FTSZ-RELATED"/>
    <property type="match status" value="1"/>
</dbReference>
<feature type="region of interest" description="Disordered" evidence="11">
    <location>
        <begin position="422"/>
        <end position="443"/>
    </location>
</feature>
<dbReference type="InterPro" id="IPR003008">
    <property type="entry name" value="Tubulin_FtsZ_GTPase"/>
</dbReference>
<dbReference type="InterPro" id="IPR000158">
    <property type="entry name" value="Cell_div_FtsZ"/>
</dbReference>
<comment type="similarity">
    <text evidence="1 8 10">Belongs to the FtsZ family.</text>
</comment>
<dbReference type="SUPFAM" id="SSF52490">
    <property type="entry name" value="Tubulin nucleotide-binding domain-like"/>
    <property type="match status" value="1"/>
</dbReference>
<evidence type="ECO:0000256" key="11">
    <source>
        <dbReference type="SAM" id="MobiDB-lite"/>
    </source>
</evidence>
<feature type="binding site" evidence="8">
    <location>
        <position position="147"/>
    </location>
    <ligand>
        <name>GTP</name>
        <dbReference type="ChEBI" id="CHEBI:37565"/>
    </ligand>
</feature>
<dbReference type="EMBL" id="AEEI01000050">
    <property type="protein sequence ID" value="EFM01467.1"/>
    <property type="molecule type" value="Genomic_DNA"/>
</dbReference>
<evidence type="ECO:0000256" key="3">
    <source>
        <dbReference type="ARBA" id="ARBA00022618"/>
    </source>
</evidence>
<proteinExistence type="inferred from homology"/>
<feature type="binding site" evidence="8">
    <location>
        <begin position="116"/>
        <end position="118"/>
    </location>
    <ligand>
        <name>GTP</name>
        <dbReference type="ChEBI" id="CHEBI:37565"/>
    </ligand>
</feature>
<dbReference type="RefSeq" id="WP_006949756.1">
    <property type="nucleotide sequence ID" value="NZ_GL397214.1"/>
</dbReference>
<dbReference type="PRINTS" id="PR00423">
    <property type="entry name" value="CELLDVISFTSZ"/>
</dbReference>
<feature type="binding site" evidence="8">
    <location>
        <begin position="31"/>
        <end position="35"/>
    </location>
    <ligand>
        <name>GTP</name>
        <dbReference type="ChEBI" id="CHEBI:37565"/>
    </ligand>
</feature>
<keyword evidence="6 8" id="KW-0717">Septation</keyword>
<comment type="subunit">
    <text evidence="8">Homodimer. Polymerizes to form a dynamic ring structure in a strictly GTP-dependent manner. Interacts directly with several other division proteins.</text>
</comment>
<dbReference type="CDD" id="cd02201">
    <property type="entry name" value="FtsZ_type1"/>
    <property type="match status" value="1"/>
</dbReference>
<reference evidence="14" key="1">
    <citation type="submission" date="2010-07" db="EMBL/GenBank/DDBJ databases">
        <authorList>
            <person name="Muzny D."/>
            <person name="Qin X."/>
            <person name="Deng J."/>
            <person name="Jiang H."/>
            <person name="Liu Y."/>
            <person name="Qu J."/>
            <person name="Song X.-Z."/>
            <person name="Zhang L."/>
            <person name="Thornton R."/>
            <person name="Coyle M."/>
            <person name="Francisco L."/>
            <person name="Jackson L."/>
            <person name="Javaid M."/>
            <person name="Korchina V."/>
            <person name="Kovar C."/>
            <person name="Mata R."/>
            <person name="Mathew T."/>
            <person name="Ngo R."/>
            <person name="Nguyen L."/>
            <person name="Nguyen N."/>
            <person name="Okwuonu G."/>
            <person name="Ongeri F."/>
            <person name="Pham C."/>
            <person name="Simmons D."/>
            <person name="Wilczek-Boney K."/>
            <person name="Hale W."/>
            <person name="Jakkamsetti A."/>
            <person name="Pham P."/>
            <person name="Ruth R."/>
            <person name="San Lucas F."/>
            <person name="Warren J."/>
            <person name="Zhang J."/>
            <person name="Zhao Z."/>
            <person name="Zhou C."/>
            <person name="Zhu D."/>
            <person name="Lee S."/>
            <person name="Bess C."/>
            <person name="Blankenburg K."/>
            <person name="Forbes L."/>
            <person name="Fu Q."/>
            <person name="Gubbala S."/>
            <person name="Hirani K."/>
            <person name="Jayaseelan J.C."/>
            <person name="Lara F."/>
            <person name="Munidasa M."/>
            <person name="Palculict T."/>
            <person name="Patil S."/>
            <person name="Pu L.-L."/>
            <person name="Saada N."/>
            <person name="Tang L."/>
            <person name="Weissenberger G."/>
            <person name="Zhu Y."/>
            <person name="Hemphill L."/>
            <person name="Shang Y."/>
            <person name="Youmans B."/>
            <person name="Ayvaz T."/>
            <person name="Ross M."/>
            <person name="Santibanez J."/>
            <person name="Aqrawi P."/>
            <person name="Gross S."/>
            <person name="Joshi V."/>
            <person name="Fowler G."/>
            <person name="Nazareth L."/>
            <person name="Reid J."/>
            <person name="Worley K."/>
            <person name="Petrosino J."/>
            <person name="Highlander S."/>
            <person name="Gibbs R."/>
        </authorList>
    </citation>
    <scope>NUCLEOTIDE SEQUENCE [LARGE SCALE GENOMIC DNA]</scope>
    <source>
        <strain evidence="14">DSM 16973</strain>
    </source>
</reference>
<dbReference type="GO" id="GO:0051258">
    <property type="term" value="P:protein polymerization"/>
    <property type="evidence" value="ECO:0007669"/>
    <property type="project" value="UniProtKB-UniRule"/>
</dbReference>
<dbReference type="GO" id="GO:0000917">
    <property type="term" value="P:division septum assembly"/>
    <property type="evidence" value="ECO:0007669"/>
    <property type="project" value="UniProtKB-KW"/>
</dbReference>
<keyword evidence="3 8" id="KW-0132">Cell division</keyword>
<dbReference type="HOGENOM" id="CLU_024865_0_1_10"/>
<evidence type="ECO:0000256" key="8">
    <source>
        <dbReference type="HAMAP-Rule" id="MF_00909"/>
    </source>
</evidence>
<dbReference type="InterPro" id="IPR018316">
    <property type="entry name" value="Tubulin/FtsZ_2-layer-sand-dom"/>
</dbReference>
<evidence type="ECO:0000259" key="12">
    <source>
        <dbReference type="SMART" id="SM00864"/>
    </source>
</evidence>
<dbReference type="GO" id="GO:0032153">
    <property type="term" value="C:cell division site"/>
    <property type="evidence" value="ECO:0007669"/>
    <property type="project" value="UniProtKB-UniRule"/>
</dbReference>
<evidence type="ECO:0000256" key="5">
    <source>
        <dbReference type="ARBA" id="ARBA00023134"/>
    </source>
</evidence>
<dbReference type="InterPro" id="IPR020805">
    <property type="entry name" value="Cell_div_FtsZ_CS"/>
</dbReference>
<dbReference type="STRING" id="862515.HMPREF0658_1587"/>
<gene>
    <name evidence="8 14" type="primary">ftsZ</name>
    <name evidence="14" type="ORF">HMPREF0658_1587</name>
</gene>
<keyword evidence="15" id="KW-1185">Reference proteome</keyword>
<feature type="compositionally biased region" description="Basic and acidic residues" evidence="11">
    <location>
        <begin position="426"/>
        <end position="436"/>
    </location>
</feature>
<dbReference type="Gene3D" id="3.40.50.1440">
    <property type="entry name" value="Tubulin/FtsZ, GTPase domain"/>
    <property type="match status" value="1"/>
</dbReference>
<comment type="subcellular location">
    <subcellularLocation>
        <location evidence="8">Cytoplasm</location>
    </subcellularLocation>
    <text evidence="8">Assembles at midcell at the inner surface of the cytoplasmic membrane.</text>
</comment>
<dbReference type="GO" id="GO:0043093">
    <property type="term" value="P:FtsZ-dependent cytokinesis"/>
    <property type="evidence" value="ECO:0007669"/>
    <property type="project" value="UniProtKB-UniRule"/>
</dbReference>
<dbReference type="PANTHER" id="PTHR30314:SF3">
    <property type="entry name" value="MITOCHONDRIAL DIVISION PROTEIN FSZA"/>
    <property type="match status" value="1"/>
</dbReference>
<evidence type="ECO:0000256" key="10">
    <source>
        <dbReference type="RuleBase" id="RU000631"/>
    </source>
</evidence>
<keyword evidence="2 8" id="KW-0963">Cytoplasm</keyword>
<protein>
    <recommendedName>
        <fullName evidence="8 9">Cell division protein FtsZ</fullName>
    </recommendedName>
</protein>
<comment type="caution">
    <text evidence="14">The sequence shown here is derived from an EMBL/GenBank/DDBJ whole genome shotgun (WGS) entry which is preliminary data.</text>
</comment>
<dbReference type="Gene3D" id="3.30.1330.20">
    <property type="entry name" value="Tubulin/FtsZ, C-terminal domain"/>
    <property type="match status" value="1"/>
</dbReference>
<dbReference type="Proteomes" id="UP000004394">
    <property type="component" value="Unassembled WGS sequence"/>
</dbReference>
<dbReference type="GO" id="GO:0005525">
    <property type="term" value="F:GTP binding"/>
    <property type="evidence" value="ECO:0007669"/>
    <property type="project" value="UniProtKB-UniRule"/>
</dbReference>
<evidence type="ECO:0000256" key="4">
    <source>
        <dbReference type="ARBA" id="ARBA00022741"/>
    </source>
</evidence>
<evidence type="ECO:0000256" key="7">
    <source>
        <dbReference type="ARBA" id="ARBA00023306"/>
    </source>
</evidence>
<dbReference type="FunFam" id="3.40.50.1440:FF:000023">
    <property type="entry name" value="Cell division protein FtsZ"/>
    <property type="match status" value="1"/>
</dbReference>
<dbReference type="InterPro" id="IPR008280">
    <property type="entry name" value="Tub_FtsZ_C"/>
</dbReference>
<evidence type="ECO:0000256" key="9">
    <source>
        <dbReference type="NCBIfam" id="TIGR00065"/>
    </source>
</evidence>
<dbReference type="AlphaFoldDB" id="E0NTT4"/>
<keyword evidence="5 8" id="KW-0342">GTP-binding</keyword>
<evidence type="ECO:0000256" key="6">
    <source>
        <dbReference type="ARBA" id="ARBA00023210"/>
    </source>
</evidence>
<dbReference type="InterPro" id="IPR036525">
    <property type="entry name" value="Tubulin/FtsZ_GTPase_sf"/>
</dbReference>
<dbReference type="Pfam" id="PF12327">
    <property type="entry name" value="FtsZ_C"/>
    <property type="match status" value="1"/>
</dbReference>
<name>E0NTT4_9BACT</name>
<evidence type="ECO:0000256" key="1">
    <source>
        <dbReference type="ARBA" id="ARBA00009690"/>
    </source>
</evidence>
<dbReference type="SMART" id="SM00865">
    <property type="entry name" value="Tubulin_C"/>
    <property type="match status" value="1"/>
</dbReference>
<dbReference type="NCBIfam" id="TIGR00065">
    <property type="entry name" value="ftsZ"/>
    <property type="match status" value="1"/>
</dbReference>
<accession>E0NTT4</accession>
<feature type="binding site" evidence="8">
    <location>
        <position position="194"/>
    </location>
    <ligand>
        <name>GTP</name>
        <dbReference type="ChEBI" id="CHEBI:37565"/>
    </ligand>
</feature>
<feature type="domain" description="Tubulin/FtsZ GTPase" evidence="12">
    <location>
        <begin position="23"/>
        <end position="212"/>
    </location>
</feature>
<evidence type="ECO:0000313" key="15">
    <source>
        <dbReference type="Proteomes" id="UP000004394"/>
    </source>
</evidence>
<dbReference type="InterPro" id="IPR037103">
    <property type="entry name" value="Tubulin/FtsZ-like_C"/>
</dbReference>
<feature type="region of interest" description="Disordered" evidence="11">
    <location>
        <begin position="345"/>
        <end position="374"/>
    </location>
</feature>
<keyword evidence="4 8" id="KW-0547">Nucleotide-binding</keyword>
<dbReference type="SMART" id="SM00864">
    <property type="entry name" value="Tubulin"/>
    <property type="match status" value="1"/>
</dbReference>
<dbReference type="Pfam" id="PF00091">
    <property type="entry name" value="Tubulin"/>
    <property type="match status" value="1"/>
</dbReference>
<dbReference type="SUPFAM" id="SSF55307">
    <property type="entry name" value="Tubulin C-terminal domain-like"/>
    <property type="match status" value="1"/>
</dbReference>
<keyword evidence="7 8" id="KW-0131">Cell cycle</keyword>
<sequence>MSDIENNRSNLLDFGAPEKESNIIKVIGVGGGGGNAVNHMYREGIHDVSFVLCNTDNQALNDSPVPVHLQLGKEGLGAGNKPEKARQAAEESIDAVRNMLSDGTKMAFITAGMGGGTGTGAAPVIARISKEMGILTVGIVTIPFRFEGTKKIDQALDGVEEMAKHVDALLVINNERLREIYPDLEVLDAFGRADDTLSIAAKSIAEIITMHGLMNLDFNDVKTVLKDGGVAIMSTGYGEGEGRVKKAIEDALHSPLLNNNDILSSKKILLNISFSSDKKETQGLMMEEMNEVHEFMGKFSSEFEIKWGLAIDPELGKKVKVTILATGFGIENVEGMDRRIKEYTQEEANRMAEEEERERERKRRRGDYYGTDGNNKTYRRQPPIFLFSPEELDNEDIILAVESTPTYKRTTQMIEEIRKLPQGITEEDKSSGKEPIQETIKFI</sequence>
<dbReference type="InterPro" id="IPR024757">
    <property type="entry name" value="FtsZ_C"/>
</dbReference>
<dbReference type="eggNOG" id="COG0206">
    <property type="taxonomic scope" value="Bacteria"/>
</dbReference>
<organism evidence="14 15">
    <name type="scientific">Hoylesella marshii DSM 16973 = JCM 13450</name>
    <dbReference type="NCBI Taxonomy" id="862515"/>
    <lineage>
        <taxon>Bacteria</taxon>
        <taxon>Pseudomonadati</taxon>
        <taxon>Bacteroidota</taxon>
        <taxon>Bacteroidia</taxon>
        <taxon>Bacteroidales</taxon>
        <taxon>Prevotellaceae</taxon>
        <taxon>Hoylesella</taxon>
    </lineage>
</organism>
<feature type="binding site" evidence="8">
    <location>
        <position position="151"/>
    </location>
    <ligand>
        <name>GTP</name>
        <dbReference type="ChEBI" id="CHEBI:37565"/>
    </ligand>
</feature>
<evidence type="ECO:0000313" key="14">
    <source>
        <dbReference type="EMBL" id="EFM01467.1"/>
    </source>
</evidence>
<evidence type="ECO:0000256" key="2">
    <source>
        <dbReference type="ARBA" id="ARBA00022490"/>
    </source>
</evidence>
<comment type="function">
    <text evidence="8 10">Essential cell division protein that forms a contractile ring structure (Z ring) at the future cell division site. The regulation of the ring assembly controls the timing and the location of cell division. One of the functions of the FtsZ ring is to recruit other cell division proteins to the septum to produce a new cell wall between the dividing cells. Binds GTP and shows GTPase activity.</text>
</comment>
<evidence type="ECO:0000259" key="13">
    <source>
        <dbReference type="SMART" id="SM00865"/>
    </source>
</evidence>
<feature type="domain" description="Tubulin/FtsZ 2-layer sandwich" evidence="13">
    <location>
        <begin position="214"/>
        <end position="337"/>
    </location>
</feature>
<dbReference type="GO" id="GO:0005737">
    <property type="term" value="C:cytoplasm"/>
    <property type="evidence" value="ECO:0007669"/>
    <property type="project" value="UniProtKB-SubCell"/>
</dbReference>
<dbReference type="HAMAP" id="MF_00909">
    <property type="entry name" value="FtsZ"/>
    <property type="match status" value="1"/>
</dbReference>
<dbReference type="PROSITE" id="PS01135">
    <property type="entry name" value="FTSZ_2"/>
    <property type="match status" value="1"/>
</dbReference>
<dbReference type="InterPro" id="IPR045061">
    <property type="entry name" value="FtsZ/CetZ"/>
</dbReference>
<dbReference type="GO" id="GO:0003924">
    <property type="term" value="F:GTPase activity"/>
    <property type="evidence" value="ECO:0007669"/>
    <property type="project" value="UniProtKB-UniRule"/>
</dbReference>